<dbReference type="InterPro" id="IPR002035">
    <property type="entry name" value="VWF_A"/>
</dbReference>
<dbReference type="Proteomes" id="UP000275408">
    <property type="component" value="Unassembled WGS sequence"/>
</dbReference>
<comment type="caution">
    <text evidence="2">The sequence shown here is derived from an EMBL/GenBank/DDBJ whole genome shotgun (WGS) entry which is preliminary data.</text>
</comment>
<reference evidence="2 3" key="1">
    <citation type="journal article" date="2018" name="Sci. Rep.">
        <title>Comparative analysis of the Pocillopora damicornis genome highlights role of immune system in coral evolution.</title>
        <authorList>
            <person name="Cunning R."/>
            <person name="Bay R.A."/>
            <person name="Gillette P."/>
            <person name="Baker A.C."/>
            <person name="Traylor-Knowles N."/>
        </authorList>
    </citation>
    <scope>NUCLEOTIDE SEQUENCE [LARGE SCALE GENOMIC DNA]</scope>
    <source>
        <strain evidence="2">RSMAS</strain>
        <tissue evidence="2">Whole animal</tissue>
    </source>
</reference>
<dbReference type="SUPFAM" id="SSF53300">
    <property type="entry name" value="vWA-like"/>
    <property type="match status" value="1"/>
</dbReference>
<keyword evidence="3" id="KW-1185">Reference proteome</keyword>
<evidence type="ECO:0000313" key="2">
    <source>
        <dbReference type="EMBL" id="RMX59133.1"/>
    </source>
</evidence>
<gene>
    <name evidence="2" type="ORF">pdam_00009828</name>
</gene>
<proteinExistence type="predicted"/>
<feature type="domain" description="VWFA" evidence="1">
    <location>
        <begin position="2"/>
        <end position="75"/>
    </location>
</feature>
<evidence type="ECO:0000313" key="3">
    <source>
        <dbReference type="Proteomes" id="UP000275408"/>
    </source>
</evidence>
<protein>
    <recommendedName>
        <fullName evidence="1">VWFA domain-containing protein</fullName>
    </recommendedName>
</protein>
<dbReference type="Gene3D" id="3.40.50.410">
    <property type="entry name" value="von Willebrand factor, type A domain"/>
    <property type="match status" value="2"/>
</dbReference>
<sequence length="149" mass="16324">MDVAIVGDISKSMKSDHRSKLIVLVKSLVDKMGVSREGNHFAIASFGPYAAINTNFNNQNNYKAENLKRVVNQRFRVVPTKVGTRTDLILQKDVRVIAVGIGSGIDQPTLLSIAREKDQVVTVGGFSELADEMNTIKSKACSDRRATCN</sequence>
<evidence type="ECO:0000259" key="1">
    <source>
        <dbReference type="Pfam" id="PF00092"/>
    </source>
</evidence>
<dbReference type="Pfam" id="PF00092">
    <property type="entry name" value="VWA"/>
    <property type="match status" value="1"/>
</dbReference>
<accession>A0A3M6UZM9</accession>
<name>A0A3M6UZM9_POCDA</name>
<organism evidence="2 3">
    <name type="scientific">Pocillopora damicornis</name>
    <name type="common">Cauliflower coral</name>
    <name type="synonym">Millepora damicornis</name>
    <dbReference type="NCBI Taxonomy" id="46731"/>
    <lineage>
        <taxon>Eukaryota</taxon>
        <taxon>Metazoa</taxon>
        <taxon>Cnidaria</taxon>
        <taxon>Anthozoa</taxon>
        <taxon>Hexacorallia</taxon>
        <taxon>Scleractinia</taxon>
        <taxon>Astrocoeniina</taxon>
        <taxon>Pocilloporidae</taxon>
        <taxon>Pocillopora</taxon>
    </lineage>
</organism>
<dbReference type="AlphaFoldDB" id="A0A3M6UZM9"/>
<dbReference type="InterPro" id="IPR036465">
    <property type="entry name" value="vWFA_dom_sf"/>
</dbReference>
<dbReference type="EMBL" id="RCHS01000399">
    <property type="protein sequence ID" value="RMX59133.1"/>
    <property type="molecule type" value="Genomic_DNA"/>
</dbReference>